<gene>
    <name evidence="1" type="ORF">ANBU17_29740</name>
</gene>
<reference evidence="1" key="1">
    <citation type="submission" date="2020-06" db="EMBL/GenBank/DDBJ databases">
        <title>Characterization of fructooligosaccharide metabolism and fructooligosaccharide-degrading enzymes in human commensal butyrate producers.</title>
        <authorList>
            <person name="Tanno H."/>
            <person name="Fujii T."/>
            <person name="Hirano K."/>
            <person name="Maeno S."/>
            <person name="Tonozuka T."/>
            <person name="Sakamoto M."/>
            <person name="Ohkuma M."/>
            <person name="Tochio T."/>
            <person name="Endo A."/>
        </authorList>
    </citation>
    <scope>NUCLEOTIDE SEQUENCE</scope>
    <source>
        <strain evidence="1">JCM 17466</strain>
    </source>
</reference>
<evidence type="ECO:0000313" key="2">
    <source>
        <dbReference type="Proteomes" id="UP000613208"/>
    </source>
</evidence>
<proteinExistence type="predicted"/>
<name>A0A916Q9B1_9FIRM</name>
<dbReference type="AlphaFoldDB" id="A0A916Q9B1"/>
<accession>A0A916Q9B1</accession>
<dbReference type="RefSeq" id="WP_201312275.1">
    <property type="nucleotide sequence ID" value="NZ_BLYI01000070.1"/>
</dbReference>
<evidence type="ECO:0000313" key="1">
    <source>
        <dbReference type="EMBL" id="GFO86627.1"/>
    </source>
</evidence>
<organism evidence="1 2">
    <name type="scientific">Anaerostipes butyraticus</name>
    <dbReference type="NCBI Taxonomy" id="645466"/>
    <lineage>
        <taxon>Bacteria</taxon>
        <taxon>Bacillati</taxon>
        <taxon>Bacillota</taxon>
        <taxon>Clostridia</taxon>
        <taxon>Lachnospirales</taxon>
        <taxon>Lachnospiraceae</taxon>
        <taxon>Anaerostipes</taxon>
    </lineage>
</organism>
<dbReference type="Proteomes" id="UP000613208">
    <property type="component" value="Unassembled WGS sequence"/>
</dbReference>
<keyword evidence="2" id="KW-1185">Reference proteome</keyword>
<comment type="caution">
    <text evidence="1">The sequence shown here is derived from an EMBL/GenBank/DDBJ whole genome shotgun (WGS) entry which is preliminary data.</text>
</comment>
<dbReference type="EMBL" id="BLYI01000070">
    <property type="protein sequence ID" value="GFO86627.1"/>
    <property type="molecule type" value="Genomic_DNA"/>
</dbReference>
<sequence>MKIDTDQIKNKKFTAPIKSELQKHSQEYRVLATLRYLFPNRFENMVTGEAPDLQDKKNSIGIEATSAVEWRDMRASREFANLQQKNGNNEKHKRAIISTGYSFLTIKEGKFAICTSGTSDGEKVFFKKA</sequence>
<protein>
    <submittedName>
        <fullName evidence="1">Uncharacterized protein</fullName>
    </submittedName>
</protein>